<evidence type="ECO:0000313" key="3">
    <source>
        <dbReference type="Proteomes" id="UP000241848"/>
    </source>
</evidence>
<dbReference type="Proteomes" id="UP000241848">
    <property type="component" value="Unassembled WGS sequence"/>
</dbReference>
<name>A0A2T2WN85_9FIRM</name>
<reference evidence="2 3" key="1">
    <citation type="journal article" date="2014" name="BMC Genomics">
        <title>Comparison of environmental and isolate Sulfobacillus genomes reveals diverse carbon, sulfur, nitrogen, and hydrogen metabolisms.</title>
        <authorList>
            <person name="Justice N.B."/>
            <person name="Norman A."/>
            <person name="Brown C.T."/>
            <person name="Singh A."/>
            <person name="Thomas B.C."/>
            <person name="Banfield J.F."/>
        </authorList>
    </citation>
    <scope>NUCLEOTIDE SEQUENCE [LARGE SCALE GENOMIC DNA]</scope>
    <source>
        <strain evidence="2">AMDSBA3</strain>
    </source>
</reference>
<dbReference type="AlphaFoldDB" id="A0A2T2WN85"/>
<sequence>MKIPKILVHILFWAGLVISVAGAIMGLISDASYLGANPFSLQSLALLFGQIASPVWEGLALITGAVIIGRLYGAS</sequence>
<gene>
    <name evidence="2" type="ORF">C7B45_02615</name>
</gene>
<evidence type="ECO:0000256" key="1">
    <source>
        <dbReference type="SAM" id="Phobius"/>
    </source>
</evidence>
<protein>
    <submittedName>
        <fullName evidence="2">Uncharacterized protein</fullName>
    </submittedName>
</protein>
<feature type="transmembrane region" description="Helical" evidence="1">
    <location>
        <begin position="48"/>
        <end position="72"/>
    </location>
</feature>
<keyword evidence="1" id="KW-1133">Transmembrane helix</keyword>
<keyword evidence="1" id="KW-0472">Membrane</keyword>
<organism evidence="2 3">
    <name type="scientific">Sulfobacillus acidophilus</name>
    <dbReference type="NCBI Taxonomy" id="53633"/>
    <lineage>
        <taxon>Bacteria</taxon>
        <taxon>Bacillati</taxon>
        <taxon>Bacillota</taxon>
        <taxon>Clostridia</taxon>
        <taxon>Eubacteriales</taxon>
        <taxon>Clostridiales Family XVII. Incertae Sedis</taxon>
        <taxon>Sulfobacillus</taxon>
    </lineage>
</organism>
<accession>A0A2T2WN85</accession>
<keyword evidence="1" id="KW-0812">Transmembrane</keyword>
<evidence type="ECO:0000313" key="2">
    <source>
        <dbReference type="EMBL" id="PSR23673.1"/>
    </source>
</evidence>
<comment type="caution">
    <text evidence="2">The sequence shown here is derived from an EMBL/GenBank/DDBJ whole genome shotgun (WGS) entry which is preliminary data.</text>
</comment>
<proteinExistence type="predicted"/>
<feature type="transmembrane region" description="Helical" evidence="1">
    <location>
        <begin position="7"/>
        <end position="28"/>
    </location>
</feature>
<dbReference type="EMBL" id="PXYV01000004">
    <property type="protein sequence ID" value="PSR23673.1"/>
    <property type="molecule type" value="Genomic_DNA"/>
</dbReference>